<comment type="caution">
    <text evidence="2">The sequence shown here is derived from an EMBL/GenBank/DDBJ whole genome shotgun (WGS) entry which is preliminary data.</text>
</comment>
<organism evidence="2 3">
    <name type="scientific">Cardiobacterium valvarum F0432</name>
    <dbReference type="NCBI Taxonomy" id="797473"/>
    <lineage>
        <taxon>Bacteria</taxon>
        <taxon>Pseudomonadati</taxon>
        <taxon>Pseudomonadota</taxon>
        <taxon>Gammaproteobacteria</taxon>
        <taxon>Cardiobacteriales</taxon>
        <taxon>Cardiobacteriaceae</taxon>
        <taxon>Cardiobacterium</taxon>
    </lineage>
</organism>
<dbReference type="EMBL" id="AGCM01000105">
    <property type="protein sequence ID" value="EHM53307.1"/>
    <property type="molecule type" value="Genomic_DNA"/>
</dbReference>
<name>G9ZGD1_9GAMM</name>
<evidence type="ECO:0000313" key="3">
    <source>
        <dbReference type="Proteomes" id="UP000004750"/>
    </source>
</evidence>
<dbReference type="AlphaFoldDB" id="G9ZGD1"/>
<reference evidence="2 3" key="1">
    <citation type="submission" date="2011-08" db="EMBL/GenBank/DDBJ databases">
        <authorList>
            <person name="Weinstock G."/>
            <person name="Sodergren E."/>
            <person name="Clifton S."/>
            <person name="Fulton L."/>
            <person name="Fulton B."/>
            <person name="Courtney L."/>
            <person name="Fronick C."/>
            <person name="Harrison M."/>
            <person name="Strong C."/>
            <person name="Farmer C."/>
            <person name="Delahaunty K."/>
            <person name="Markovic C."/>
            <person name="Hall O."/>
            <person name="Minx P."/>
            <person name="Tomlinson C."/>
            <person name="Mitreva M."/>
            <person name="Hou S."/>
            <person name="Chen J."/>
            <person name="Wollam A."/>
            <person name="Pepin K.H."/>
            <person name="Johnson M."/>
            <person name="Bhonagiri V."/>
            <person name="Zhang X."/>
            <person name="Suruliraj S."/>
            <person name="Warren W."/>
            <person name="Chinwalla A."/>
            <person name="Mardis E.R."/>
            <person name="Wilson R.K."/>
        </authorList>
    </citation>
    <scope>NUCLEOTIDE SEQUENCE [LARGE SCALE GENOMIC DNA]</scope>
    <source>
        <strain evidence="2 3">F0432</strain>
    </source>
</reference>
<gene>
    <name evidence="2" type="ORF">HMPREF9080_01834</name>
</gene>
<protein>
    <submittedName>
        <fullName evidence="2">Uncharacterized protein</fullName>
    </submittedName>
</protein>
<accession>G9ZGD1</accession>
<proteinExistence type="predicted"/>
<evidence type="ECO:0000256" key="1">
    <source>
        <dbReference type="SAM" id="MobiDB-lite"/>
    </source>
</evidence>
<feature type="region of interest" description="Disordered" evidence="1">
    <location>
        <begin position="348"/>
        <end position="370"/>
    </location>
</feature>
<sequence length="387" mass="40661">MAEGGEVRIVRGNIGRIADDEVGAFVSKGGKPVTVQEADIRHAETAGVFRGDRQRRRALIAAGDIGVGAGARDSQRQRTAAGAEIKHRRAGNVAQKMEGALHHRFAVAARDEGGAADGEIKPVERLIAEQVGERFARVQTGGKRVKRRYSISAEIGVVDALLRQAEAGHEGGKMAGFQQRGLAIGMGGGAAVDPEAEFHDGECRRMRVMYCAGLMSPAMRWRMSCAAKASGGGRPSNTVFAREISLVAGAFLLRGRAAVEVRIAGGGIGGEDGGELGGSGHGREGRAMVRDRPIRKKACLSDRLLLQTGAVSLRIGGRTRGHARLVQPLNGGNTGGVALVGRGDCADAGNGEIDRQPKHDRGEQGEKDGESRGFDGVLFCHGCLQQV</sequence>
<dbReference type="HOGENOM" id="CLU_713079_0_0_6"/>
<feature type="compositionally biased region" description="Basic and acidic residues" evidence="1">
    <location>
        <begin position="352"/>
        <end position="370"/>
    </location>
</feature>
<evidence type="ECO:0000313" key="2">
    <source>
        <dbReference type="EMBL" id="EHM53307.1"/>
    </source>
</evidence>
<dbReference type="Proteomes" id="UP000004750">
    <property type="component" value="Unassembled WGS sequence"/>
</dbReference>